<evidence type="ECO:0000313" key="7">
    <source>
        <dbReference type="Proteomes" id="UP000278627"/>
    </source>
</evidence>
<feature type="repeat" description="ANK" evidence="3">
    <location>
        <begin position="430"/>
        <end position="462"/>
    </location>
</feature>
<dbReference type="PRINTS" id="PR01415">
    <property type="entry name" value="ANKYRIN"/>
</dbReference>
<feature type="repeat" description="ANK" evidence="3">
    <location>
        <begin position="925"/>
        <end position="957"/>
    </location>
</feature>
<feature type="repeat" description="ANK" evidence="3">
    <location>
        <begin position="561"/>
        <end position="593"/>
    </location>
</feature>
<evidence type="ECO:0000256" key="2">
    <source>
        <dbReference type="ARBA" id="ARBA00023043"/>
    </source>
</evidence>
<feature type="compositionally biased region" description="Polar residues" evidence="4">
    <location>
        <begin position="259"/>
        <end position="282"/>
    </location>
</feature>
<feature type="repeat" description="ANK" evidence="3">
    <location>
        <begin position="1311"/>
        <end position="1343"/>
    </location>
</feature>
<keyword evidence="1" id="KW-0677">Repeat</keyword>
<feature type="repeat" description="ANK" evidence="3">
    <location>
        <begin position="1344"/>
        <end position="1376"/>
    </location>
</feature>
<feature type="transmembrane region" description="Helical" evidence="5">
    <location>
        <begin position="28"/>
        <end position="46"/>
    </location>
</feature>
<keyword evidence="5" id="KW-1133">Transmembrane helix</keyword>
<feature type="repeat" description="ANK" evidence="3">
    <location>
        <begin position="892"/>
        <end position="924"/>
    </location>
</feature>
<dbReference type="InterPro" id="IPR002110">
    <property type="entry name" value="Ankyrin_rpt"/>
</dbReference>
<feature type="repeat" description="ANK" evidence="3">
    <location>
        <begin position="958"/>
        <end position="981"/>
    </location>
</feature>
<dbReference type="PANTHER" id="PTHR24198">
    <property type="entry name" value="ANKYRIN REPEAT AND PROTEIN KINASE DOMAIN-CONTAINING PROTEIN"/>
    <property type="match status" value="1"/>
</dbReference>
<keyword evidence="7" id="KW-1185">Reference proteome</keyword>
<feature type="repeat" description="ANK" evidence="3">
    <location>
        <begin position="594"/>
        <end position="617"/>
    </location>
</feature>
<dbReference type="InterPro" id="IPR036770">
    <property type="entry name" value="Ankyrin_rpt-contain_sf"/>
</dbReference>
<feature type="repeat" description="ANK" evidence="3">
    <location>
        <begin position="1210"/>
        <end position="1242"/>
    </location>
</feature>
<feature type="repeat" description="ANK" evidence="3">
    <location>
        <begin position="628"/>
        <end position="660"/>
    </location>
</feature>
<reference evidence="6 7" key="2">
    <citation type="submission" date="2018-11" db="EMBL/GenBank/DDBJ databases">
        <authorList>
            <consortium name="Pathogen Informatics"/>
        </authorList>
    </citation>
    <scope>NUCLEOTIDE SEQUENCE [LARGE SCALE GENOMIC DNA]</scope>
</reference>
<evidence type="ECO:0000256" key="1">
    <source>
        <dbReference type="ARBA" id="ARBA00022737"/>
    </source>
</evidence>
<dbReference type="PANTHER" id="PTHR24198:SF165">
    <property type="entry name" value="ANKYRIN REPEAT-CONTAINING PROTEIN-RELATED"/>
    <property type="match status" value="1"/>
</dbReference>
<dbReference type="STRING" id="6280.A0A0N4T2P2"/>
<feature type="repeat" description="ANK" evidence="3">
    <location>
        <begin position="1025"/>
        <end position="1047"/>
    </location>
</feature>
<evidence type="ECO:0000256" key="3">
    <source>
        <dbReference type="PROSITE-ProRule" id="PRU00023"/>
    </source>
</evidence>
<feature type="transmembrane region" description="Helical" evidence="5">
    <location>
        <begin position="1539"/>
        <end position="1560"/>
    </location>
</feature>
<feature type="repeat" description="ANK" evidence="3">
    <location>
        <begin position="661"/>
        <end position="693"/>
    </location>
</feature>
<feature type="compositionally biased region" description="Basic and acidic residues" evidence="4">
    <location>
        <begin position="285"/>
        <end position="297"/>
    </location>
</feature>
<dbReference type="PROSITE" id="PS50088">
    <property type="entry name" value="ANK_REPEAT"/>
    <property type="match status" value="18"/>
</dbReference>
<dbReference type="Pfam" id="PF00023">
    <property type="entry name" value="Ank"/>
    <property type="match status" value="2"/>
</dbReference>
<proteinExistence type="predicted"/>
<name>A0A0N4T2P2_BRUPA</name>
<dbReference type="EMBL" id="UZAD01000358">
    <property type="protein sequence ID" value="VDN83628.1"/>
    <property type="molecule type" value="Genomic_DNA"/>
</dbReference>
<feature type="repeat" description="ANK" evidence="3">
    <location>
        <begin position="728"/>
        <end position="763"/>
    </location>
</feature>
<feature type="repeat" description="ANK" evidence="3">
    <location>
        <begin position="694"/>
        <end position="726"/>
    </location>
</feature>
<dbReference type="Pfam" id="PF13637">
    <property type="entry name" value="Ank_4"/>
    <property type="match status" value="2"/>
</dbReference>
<protein>
    <submittedName>
        <fullName evidence="8">ANK_REP_REGION domain-containing protein</fullName>
    </submittedName>
</protein>
<dbReference type="Proteomes" id="UP000278627">
    <property type="component" value="Unassembled WGS sequence"/>
</dbReference>
<evidence type="ECO:0000313" key="6">
    <source>
        <dbReference type="EMBL" id="VDN83628.1"/>
    </source>
</evidence>
<feature type="repeat" description="ANK" evidence="3">
    <location>
        <begin position="1098"/>
        <end position="1130"/>
    </location>
</feature>
<keyword evidence="2 3" id="KW-0040">ANK repeat</keyword>
<gene>
    <name evidence="6" type="ORF">BPAG_LOCUS2442</name>
</gene>
<accession>A0A0N4T2P2</accession>
<sequence length="1605" mass="176632">MLRAKVYDYLVFTKYSLLLMKRTKKKNILASFHTYLLQIFYILMAMPNDDIISSHLHGGILASALADLQKYDNYNEKIGGNSIPEFRSKSFLINATTNPTKEVIITPQLTSVYNSPLSTYRGIIGTALRNEISTTTENGYIPSQYEQQSFPLTKRLPISLNDPKSMTNSFDHTLSTTNDGSTLQSARIIGQQKGNKRGMISKWLQDITESTPDLSSRKEIADVLISPRTGILGLLLKKKGKFRDTQTCKSSNSLSSSLDPTVSETNSFTKESRISQKNQSLLSLKRQERSHDKHLSLEDLDCPSVLPSPGSTQSRLSRRDESRKNQKANYKKWSIQQSTSKESKSSSTSTKLLIDEDEYSKNLPSKLLLHAMKCEWSIVEQILNNEENIDLTVTDPLGFTVLFYAVKSCNASIFNKLLNRGALLETITKDGRTIAHIAAMYGNEGIIRQLLNCKIDFKLGDKTFNQTPLHLACKRTSKRGFRVTQLLLKYWEDGRLVEDLQKCLPIHYAVKCGNLETVKLLLEINENGDSLLHLACRSGDNDMLQFLSSYNQIDVNIANSNGWTVLHEVALKGSVPSLRILHKLGANANIFDKEDRTPLHIAAAAGRTNIAQLLIEKFGGSVRARTRDGSTLLHVAALSGHASTALAFLKHGVPLCMPNRRGALGLHSAAAAGFTDVVQLLIARGTNVDIKTRDNYTALHVAVQAGKASVVETLLGYGADVHVHGGAIGETALHIAASLTTDDAIECAVMLLKSGAQTNVTRNDGETPLHIAARNPLSGMIRLLLTKSCNSEAVTLILEYLSQQMSPEEIKEFINARTIEDGLTAVHYAAQITSDQLHFPGEDAKLIETLIDYNETAMHLAARSGNEAALLAIVDKIGAGAVQIVQNKQSKNGWSPLMEACALGHFNVAQILLDHHARVDVFDENGRTALHLAAANGHLKLTQLLLTSKAFVNSKSKTGEAPLHLAAQNGHVKVVSVLVEHHGALLEAITLDNQTALHFAARYGQLAVAQTLLALGANPNARDDKGQTPLHLAAENDYPDVVKLFLKMRQNNRAVLTAIDLNGFTCAHIAAVKGSYAVVKELMMIDKAMVIQAKTKTMEATALHMAAAGGHSRIVKILLEHGANAEDENAHGMTALHLGAKNGFVPILNVFDESLWKKCSKKTGLNALHIAAFYGNSDFVMEMLKRVPANLRSEPPIYNHYVVKEFATEYGFTPLHLAAQSGHDSLVRMLLNQGVQVDATSTTMSVIPLHLAAQQGHIAVVGMLLSRSTQQQHAKDWRGRTSLHLAAMNGHYEMVSLLIAQGSNINVMDQNGWTGMHYATQAGHLNVIKLFVKSSADAQAETKEGKVPLCFAAAHNHVDCLRYLLKQNHDTHALMDDRKFIFDLMVCGKANDNEPLKEFILQSPAPIDTAVKLSALYHEMSEKEKERAKDLLNVSQFAEDMAVELLGITASEYNPALLLKAKDNRGRPLLDVLIENEQKEVVSYASVQRYLTEIWTGRVEWSFGKTVAFTLMVLICPPAWFYFSLPLDTRIGRAPIIKFVCHIVSHIYFTILLTIVVLNLTHKIYEVKSIIPNPVEWLLLLWLSGNLVSELSNVGGGSGLGIVKV</sequence>
<reference evidence="8" key="1">
    <citation type="submission" date="2017-02" db="UniProtKB">
        <authorList>
            <consortium name="WormBaseParasite"/>
        </authorList>
    </citation>
    <scope>IDENTIFICATION</scope>
</reference>
<dbReference type="SMART" id="SM00248">
    <property type="entry name" value="ANK"/>
    <property type="match status" value="26"/>
</dbReference>
<dbReference type="PROSITE" id="PS50297">
    <property type="entry name" value="ANK_REP_REGION"/>
    <property type="match status" value="14"/>
</dbReference>
<dbReference type="SUPFAM" id="SSF48403">
    <property type="entry name" value="Ankyrin repeat"/>
    <property type="match status" value="5"/>
</dbReference>
<feature type="transmembrane region" description="Helical" evidence="5">
    <location>
        <begin position="1507"/>
        <end position="1527"/>
    </location>
</feature>
<feature type="region of interest" description="Disordered" evidence="4">
    <location>
        <begin position="246"/>
        <end position="347"/>
    </location>
</feature>
<evidence type="ECO:0000313" key="8">
    <source>
        <dbReference type="WBParaSite" id="BPAG_0000247201-mRNA-1"/>
    </source>
</evidence>
<feature type="repeat" description="ANK" evidence="3">
    <location>
        <begin position="764"/>
        <end position="796"/>
    </location>
</feature>
<feature type="repeat" description="ANK" evidence="3">
    <location>
        <begin position="992"/>
        <end position="1024"/>
    </location>
</feature>
<evidence type="ECO:0000256" key="4">
    <source>
        <dbReference type="SAM" id="MobiDB-lite"/>
    </source>
</evidence>
<dbReference type="WBParaSite" id="BPAG_0000247201-mRNA-1">
    <property type="protein sequence ID" value="BPAG_0000247201-mRNA-1"/>
    <property type="gene ID" value="BPAG_0000247201"/>
</dbReference>
<dbReference type="Pfam" id="PF12796">
    <property type="entry name" value="Ank_2"/>
    <property type="match status" value="7"/>
</dbReference>
<keyword evidence="5" id="KW-0472">Membrane</keyword>
<keyword evidence="5" id="KW-0812">Transmembrane</keyword>
<dbReference type="Gene3D" id="1.25.40.20">
    <property type="entry name" value="Ankyrin repeat-containing domain"/>
    <property type="match status" value="8"/>
</dbReference>
<organism evidence="8">
    <name type="scientific">Brugia pahangi</name>
    <name type="common">Filarial nematode worm</name>
    <dbReference type="NCBI Taxonomy" id="6280"/>
    <lineage>
        <taxon>Eukaryota</taxon>
        <taxon>Metazoa</taxon>
        <taxon>Ecdysozoa</taxon>
        <taxon>Nematoda</taxon>
        <taxon>Chromadorea</taxon>
        <taxon>Rhabditida</taxon>
        <taxon>Spirurina</taxon>
        <taxon>Spiruromorpha</taxon>
        <taxon>Filarioidea</taxon>
        <taxon>Onchocercidae</taxon>
        <taxon>Brugia</taxon>
    </lineage>
</organism>
<evidence type="ECO:0000256" key="5">
    <source>
        <dbReference type="SAM" id="Phobius"/>
    </source>
</evidence>
<feature type="repeat" description="ANK" evidence="3">
    <location>
        <begin position="1278"/>
        <end position="1310"/>
    </location>
</feature>